<evidence type="ECO:0000313" key="1">
    <source>
        <dbReference type="EMBL" id="QQV90450.1"/>
    </source>
</evidence>
<gene>
    <name evidence="1" type="ORF">Harreka1_43</name>
</gene>
<name>A0A8E4ZEQ7_9CAUD</name>
<protein>
    <submittedName>
        <fullName evidence="1">Uncharacterized protein</fullName>
    </submittedName>
</protein>
<dbReference type="Proteomes" id="UP000693706">
    <property type="component" value="Segment"/>
</dbReference>
<reference evidence="1" key="1">
    <citation type="submission" date="2020-07" db="EMBL/GenBank/DDBJ databases">
        <title>Highly diverse flavobacterial phages as mortality factor during North Sea spring blooms.</title>
        <authorList>
            <person name="Bartlau N."/>
            <person name="Wichels A."/>
            <person name="Krohne G."/>
            <person name="Adriaenssens E.M."/>
            <person name="Heins A."/>
            <person name="Fuchs B.M."/>
            <person name="Amann R."/>
            <person name="Moraru C."/>
        </authorList>
    </citation>
    <scope>NUCLEOTIDE SEQUENCE</scope>
</reference>
<proteinExistence type="predicted"/>
<sequence length="64" mass="7519">MRITGRFEAVDASQEEILDNDMEQEIADQKEHLHKYDENLKSLVGIRRSKEVKKAMINFLLETL</sequence>
<keyword evidence="2" id="KW-1185">Reference proteome</keyword>
<accession>A0A8E4ZEQ7</accession>
<evidence type="ECO:0000313" key="2">
    <source>
        <dbReference type="Proteomes" id="UP000693706"/>
    </source>
</evidence>
<organism evidence="1 2">
    <name type="scientific">Olleya phage Harreka_1</name>
    <dbReference type="NCBI Taxonomy" id="2745673"/>
    <lineage>
        <taxon>Viruses</taxon>
        <taxon>Duplodnaviria</taxon>
        <taxon>Heunggongvirae</taxon>
        <taxon>Uroviricota</taxon>
        <taxon>Caudoviricetes</taxon>
        <taxon>Aggregaviridae</taxon>
        <taxon>Harrekavirus</taxon>
        <taxon>Harrekavirus harreka</taxon>
    </lineage>
</organism>
<dbReference type="EMBL" id="MT732457">
    <property type="protein sequence ID" value="QQV90450.1"/>
    <property type="molecule type" value="Genomic_DNA"/>
</dbReference>